<dbReference type="SUPFAM" id="SSF55729">
    <property type="entry name" value="Acyl-CoA N-acyltransferases (Nat)"/>
    <property type="match status" value="1"/>
</dbReference>
<keyword evidence="1" id="KW-0808">Transferase</keyword>
<gene>
    <name evidence="4" type="ORF">ATL17_3020</name>
</gene>
<dbReference type="OrthoDB" id="7572372at2"/>
<organism evidence="4 5">
    <name type="scientific">Maritalea mobilis</name>
    <dbReference type="NCBI Taxonomy" id="483324"/>
    <lineage>
        <taxon>Bacteria</taxon>
        <taxon>Pseudomonadati</taxon>
        <taxon>Pseudomonadota</taxon>
        <taxon>Alphaproteobacteria</taxon>
        <taxon>Hyphomicrobiales</taxon>
        <taxon>Devosiaceae</taxon>
        <taxon>Maritalea</taxon>
    </lineage>
</organism>
<dbReference type="InterPro" id="IPR000182">
    <property type="entry name" value="GNAT_dom"/>
</dbReference>
<keyword evidence="2" id="KW-0012">Acyltransferase</keyword>
<dbReference type="GO" id="GO:0005840">
    <property type="term" value="C:ribosome"/>
    <property type="evidence" value="ECO:0007669"/>
    <property type="project" value="UniProtKB-KW"/>
</dbReference>
<dbReference type="PROSITE" id="PS51186">
    <property type="entry name" value="GNAT"/>
    <property type="match status" value="1"/>
</dbReference>
<keyword evidence="5" id="KW-1185">Reference proteome</keyword>
<feature type="domain" description="N-acetyltransferase" evidence="3">
    <location>
        <begin position="5"/>
        <end position="158"/>
    </location>
</feature>
<dbReference type="Gene3D" id="3.40.630.30">
    <property type="match status" value="1"/>
</dbReference>
<proteinExistence type="predicted"/>
<dbReference type="PANTHER" id="PTHR43877:SF2">
    <property type="entry name" value="AMINOALKYLPHOSPHONATE N-ACETYLTRANSFERASE-RELATED"/>
    <property type="match status" value="1"/>
</dbReference>
<name>A0A4R6VJW9_9HYPH</name>
<dbReference type="RefSeq" id="WP_133573596.1">
    <property type="nucleotide sequence ID" value="NZ_SNYR01000003.1"/>
</dbReference>
<comment type="caution">
    <text evidence="4">The sequence shown here is derived from an EMBL/GenBank/DDBJ whole genome shotgun (WGS) entry which is preliminary data.</text>
</comment>
<dbReference type="Pfam" id="PF13508">
    <property type="entry name" value="Acetyltransf_7"/>
    <property type="match status" value="1"/>
</dbReference>
<evidence type="ECO:0000313" key="4">
    <source>
        <dbReference type="EMBL" id="TDQ61916.1"/>
    </source>
</evidence>
<dbReference type="GO" id="GO:0016747">
    <property type="term" value="F:acyltransferase activity, transferring groups other than amino-acyl groups"/>
    <property type="evidence" value="ECO:0007669"/>
    <property type="project" value="InterPro"/>
</dbReference>
<evidence type="ECO:0000256" key="2">
    <source>
        <dbReference type="ARBA" id="ARBA00023315"/>
    </source>
</evidence>
<protein>
    <submittedName>
        <fullName evidence="4">Ribosomal protein S18 acetylase RimI-like enzyme</fullName>
    </submittedName>
</protein>
<keyword evidence="4" id="KW-0687">Ribonucleoprotein</keyword>
<dbReference type="AlphaFoldDB" id="A0A4R6VJW9"/>
<evidence type="ECO:0000313" key="5">
    <source>
        <dbReference type="Proteomes" id="UP000295391"/>
    </source>
</evidence>
<dbReference type="EMBL" id="SNYR01000003">
    <property type="protein sequence ID" value="TDQ61916.1"/>
    <property type="molecule type" value="Genomic_DNA"/>
</dbReference>
<sequence length="158" mass="17709">MSSSLSIRTARKEDIAALSDILIATFEQVWHPRLTGPGIEKGKDFPTRVLDYLEQYVADIYVATLDDKPLGMIHWIGDFVAALHVSPAAQGKGVGSSLLAFAEQEIVKSHGQVRLETDSFNVQSRAFYQKHGFEEIKQYPDEEWDSGFTTILLQKPLK</sequence>
<dbReference type="PANTHER" id="PTHR43877">
    <property type="entry name" value="AMINOALKYLPHOSPHONATE N-ACETYLTRANSFERASE-RELATED-RELATED"/>
    <property type="match status" value="1"/>
</dbReference>
<dbReference type="InterPro" id="IPR050832">
    <property type="entry name" value="Bact_Acetyltransf"/>
</dbReference>
<accession>A0A4R6VJW9</accession>
<evidence type="ECO:0000259" key="3">
    <source>
        <dbReference type="PROSITE" id="PS51186"/>
    </source>
</evidence>
<reference evidence="4 5" key="1">
    <citation type="submission" date="2019-03" db="EMBL/GenBank/DDBJ databases">
        <title>Genomic Encyclopedia of Type Strains, Phase III (KMG-III): the genomes of soil and plant-associated and newly described type strains.</title>
        <authorList>
            <person name="Whitman W."/>
        </authorList>
    </citation>
    <scope>NUCLEOTIDE SEQUENCE [LARGE SCALE GENOMIC DNA]</scope>
    <source>
        <strain evidence="4 5">CGMCC 1.7002</strain>
    </source>
</reference>
<dbReference type="CDD" id="cd04301">
    <property type="entry name" value="NAT_SF"/>
    <property type="match status" value="1"/>
</dbReference>
<evidence type="ECO:0000256" key="1">
    <source>
        <dbReference type="ARBA" id="ARBA00022679"/>
    </source>
</evidence>
<dbReference type="InterPro" id="IPR016181">
    <property type="entry name" value="Acyl_CoA_acyltransferase"/>
</dbReference>
<keyword evidence="4" id="KW-0689">Ribosomal protein</keyword>
<dbReference type="Proteomes" id="UP000295391">
    <property type="component" value="Unassembled WGS sequence"/>
</dbReference>